<dbReference type="OrthoDB" id="9773039at2"/>
<dbReference type="EMBL" id="QRGR01000011">
    <property type="protein sequence ID" value="RDV14958.1"/>
    <property type="molecule type" value="Genomic_DNA"/>
</dbReference>
<dbReference type="Pfam" id="PF13478">
    <property type="entry name" value="XdhC_C"/>
    <property type="match status" value="1"/>
</dbReference>
<feature type="domain" description="XdhC- CoxI" evidence="1">
    <location>
        <begin position="15"/>
        <end position="81"/>
    </location>
</feature>
<dbReference type="PANTHER" id="PTHR30388">
    <property type="entry name" value="ALDEHYDE OXIDOREDUCTASE MOLYBDENUM COFACTOR ASSEMBLY PROTEIN"/>
    <property type="match status" value="1"/>
</dbReference>
<dbReference type="Pfam" id="PF02625">
    <property type="entry name" value="XdhC_CoxI"/>
    <property type="match status" value="2"/>
</dbReference>
<evidence type="ECO:0000313" key="4">
    <source>
        <dbReference type="Proteomes" id="UP000256708"/>
    </source>
</evidence>
<name>A0A3D8LC18_9BACT</name>
<evidence type="ECO:0000313" key="3">
    <source>
        <dbReference type="EMBL" id="RDV14958.1"/>
    </source>
</evidence>
<feature type="domain" description="XdhC- CoxI" evidence="1">
    <location>
        <begin position="128"/>
        <end position="188"/>
    </location>
</feature>
<dbReference type="Gene3D" id="3.40.50.720">
    <property type="entry name" value="NAD(P)-binding Rossmann-like Domain"/>
    <property type="match status" value="1"/>
</dbReference>
<dbReference type="RefSeq" id="WP_115565750.1">
    <property type="nucleotide sequence ID" value="NZ_QRGR01000011.1"/>
</dbReference>
<evidence type="ECO:0000259" key="1">
    <source>
        <dbReference type="Pfam" id="PF02625"/>
    </source>
</evidence>
<organism evidence="3 4">
    <name type="scientific">Pontibacter diazotrophicus</name>
    <dbReference type="NCBI Taxonomy" id="1400979"/>
    <lineage>
        <taxon>Bacteria</taxon>
        <taxon>Pseudomonadati</taxon>
        <taxon>Bacteroidota</taxon>
        <taxon>Cytophagia</taxon>
        <taxon>Cytophagales</taxon>
        <taxon>Hymenobacteraceae</taxon>
        <taxon>Pontibacter</taxon>
    </lineage>
</organism>
<comment type="caution">
    <text evidence="3">The sequence shown here is derived from an EMBL/GenBank/DDBJ whole genome shotgun (WGS) entry which is preliminary data.</text>
</comment>
<reference evidence="4" key="1">
    <citation type="submission" date="2018-08" db="EMBL/GenBank/DDBJ databases">
        <authorList>
            <person name="Liu Z.-W."/>
            <person name="Du Z.-J."/>
        </authorList>
    </citation>
    <scope>NUCLEOTIDE SEQUENCE [LARGE SCALE GENOMIC DNA]</scope>
    <source>
        <strain evidence="4">H4X</strain>
    </source>
</reference>
<dbReference type="PANTHER" id="PTHR30388:SF6">
    <property type="entry name" value="XANTHINE DEHYDROGENASE SUBUNIT A-RELATED"/>
    <property type="match status" value="1"/>
</dbReference>
<sequence>MKEVQDIVRAFEEAQKEGRQTALATVVHVQGSSYRRPGARMLVNEDGKLTGAISGGCLEGDALRKARLAMVQQKAMLVTYDTTDEDDAKLGVGLGCNGIIQILIEPIDPEDPENPVALLQSFLSNRLHAVMVTLFSLDYQATVQPGTCLFTSEGGAITGSFQDKSLEKALIADAQQVLKDRASMTKTYATPQTVLTGFIELLKPAVSLIIAGAGNDAIPLTEMASILGWQTTVVDGRANYATAERFPVAQQVLVVKPEQVLPKIKLDEQTVFVLMTHNYNYDTAMLRQLLPLRMPYVGVLGPKKKLERMLEELQEEGMQLSEEDLKSIYGPVGLDIGSETSEEIALAVVSEIKAVLSKRAGTPLRDKQDVIHSREQEKIRQVTLE</sequence>
<gene>
    <name evidence="3" type="ORF">DXT99_11770</name>
</gene>
<protein>
    <submittedName>
        <fullName evidence="3">XdhC/CoxI family protein</fullName>
    </submittedName>
</protein>
<dbReference type="InterPro" id="IPR052698">
    <property type="entry name" value="MoCofactor_Util/Proc"/>
</dbReference>
<keyword evidence="4" id="KW-1185">Reference proteome</keyword>
<dbReference type="Proteomes" id="UP000256708">
    <property type="component" value="Unassembled WGS sequence"/>
</dbReference>
<proteinExistence type="predicted"/>
<accession>A0A3D8LC18</accession>
<evidence type="ECO:0000259" key="2">
    <source>
        <dbReference type="Pfam" id="PF13478"/>
    </source>
</evidence>
<dbReference type="AlphaFoldDB" id="A0A3D8LC18"/>
<dbReference type="InterPro" id="IPR003777">
    <property type="entry name" value="XdhC_CoxI"/>
</dbReference>
<dbReference type="InterPro" id="IPR027051">
    <property type="entry name" value="XdhC_Rossmann_dom"/>
</dbReference>
<feature type="domain" description="XdhC Rossmann" evidence="2">
    <location>
        <begin position="208"/>
        <end position="352"/>
    </location>
</feature>